<keyword evidence="4" id="KW-1185">Reference proteome</keyword>
<evidence type="ECO:0000256" key="1">
    <source>
        <dbReference type="SAM" id="MobiDB-lite"/>
    </source>
</evidence>
<evidence type="ECO:0000313" key="4">
    <source>
        <dbReference type="Proteomes" id="UP000001646"/>
    </source>
</evidence>
<feature type="domain" description="Reverse transcriptase" evidence="2">
    <location>
        <begin position="211"/>
        <end position="487"/>
    </location>
</feature>
<dbReference type="PANTHER" id="PTHR19446">
    <property type="entry name" value="REVERSE TRANSCRIPTASES"/>
    <property type="match status" value="1"/>
</dbReference>
<dbReference type="GeneTree" id="ENSGT01120000271821"/>
<feature type="region of interest" description="Disordered" evidence="1">
    <location>
        <begin position="1"/>
        <end position="37"/>
    </location>
</feature>
<dbReference type="Pfam" id="PF00078">
    <property type="entry name" value="RVT_1"/>
    <property type="match status" value="1"/>
</dbReference>
<dbReference type="CDD" id="cd01650">
    <property type="entry name" value="RT_nLTR_like"/>
    <property type="match status" value="1"/>
</dbReference>
<dbReference type="Ensembl" id="ENSACAT00000056324.1">
    <property type="protein sequence ID" value="ENSACAP00000035314.1"/>
    <property type="gene ID" value="ENSACAG00000042496.1"/>
</dbReference>
<reference evidence="3" key="2">
    <citation type="submission" date="2025-08" db="UniProtKB">
        <authorList>
            <consortium name="Ensembl"/>
        </authorList>
    </citation>
    <scope>IDENTIFICATION</scope>
</reference>
<evidence type="ECO:0000313" key="3">
    <source>
        <dbReference type="Ensembl" id="ENSACAP00000035314.1"/>
    </source>
</evidence>
<name>A0A803TJC4_ANOCA</name>
<feature type="region of interest" description="Disordered" evidence="1">
    <location>
        <begin position="66"/>
        <end position="93"/>
    </location>
</feature>
<dbReference type="SUPFAM" id="SSF56672">
    <property type="entry name" value="DNA/RNA polymerases"/>
    <property type="match status" value="1"/>
</dbReference>
<dbReference type="Proteomes" id="UP000001646">
    <property type="component" value="Unplaced"/>
</dbReference>
<reference evidence="3" key="3">
    <citation type="submission" date="2025-09" db="UniProtKB">
        <authorList>
            <consortium name="Ensembl"/>
        </authorList>
    </citation>
    <scope>IDENTIFICATION</scope>
</reference>
<protein>
    <recommendedName>
        <fullName evidence="2">Reverse transcriptase domain-containing protein</fullName>
    </recommendedName>
</protein>
<dbReference type="InterPro" id="IPR043502">
    <property type="entry name" value="DNA/RNA_pol_sf"/>
</dbReference>
<accession>A0A803TJC4</accession>
<feature type="compositionally biased region" description="Basic residues" evidence="1">
    <location>
        <begin position="76"/>
        <end position="85"/>
    </location>
</feature>
<dbReference type="InterPro" id="IPR000477">
    <property type="entry name" value="RT_dom"/>
</dbReference>
<feature type="compositionally biased region" description="Basic and acidic residues" evidence="1">
    <location>
        <begin position="66"/>
        <end position="75"/>
    </location>
</feature>
<sequence>MTFPAAGGRRQSPGKIRTQHPPFPRSGGAMQPGKSSLTQWQRIRIKEIQEAATFKGFEKALQKVTRELSADDKASPRKPRRRRKVSITADKKARQFQHMYRTSKPKALLTIQKKLSPHCKIPLEELERHFTRVFAARDAEATPRRPDGMPPLPKIGSPKALERLRRDFTPKEVAEKLLKVPNKVNGKDKISREKLKQRDPGCHVLTAVFNRCKQFRRIPAAWKEVPVILNFKSGEPSDPANWRPLFLCDTLYKTYARCLARRVTDWAVAGGAVSPQQTAYVPLRKGTDEQHFLLQSTIDVARHKRQELALAKLDLCNAFGSIPHRHVFDMLSRFGVPEDFLDVLRSPYVGLSIVVMAANGKTQPIPMKRGLMQGCPLSPIVFNLSIEPLIRYIVEGPEGFVLYDQKVSVLAHADDIVFIASDGRGLQRMLDKASETADWIGLNFNAKKCESLHIRQSKLCSSRFTLQGKSIGSIERDQAFEYLGMPLILPNQPLTILKEPFRKLLGEAQRINVSPLTPQQKMDALKTSVLRKCSYLLKKLPVVWKELKTADYTITNMMMKWLGISEEDEIRLWIPWKDGGYGLLPLTDMANVATISYGFQLLNCLDDTVRNVARGALRSTVQRKLGWHPRKEELAYYLNGEFGRDRGDFTNLWCRVKTATWHSSQLISCTWTYHQGSFCMDVDDTLFSEEGRSLENSLNKALLRPTLLASLF</sequence>
<proteinExistence type="predicted"/>
<organism evidence="3 4">
    <name type="scientific">Anolis carolinensis</name>
    <name type="common">Green anole</name>
    <name type="synonym">American chameleon</name>
    <dbReference type="NCBI Taxonomy" id="28377"/>
    <lineage>
        <taxon>Eukaryota</taxon>
        <taxon>Metazoa</taxon>
        <taxon>Chordata</taxon>
        <taxon>Craniata</taxon>
        <taxon>Vertebrata</taxon>
        <taxon>Euteleostomi</taxon>
        <taxon>Lepidosauria</taxon>
        <taxon>Squamata</taxon>
        <taxon>Bifurcata</taxon>
        <taxon>Unidentata</taxon>
        <taxon>Episquamata</taxon>
        <taxon>Toxicofera</taxon>
        <taxon>Iguania</taxon>
        <taxon>Dactyloidae</taxon>
        <taxon>Anolis</taxon>
    </lineage>
</organism>
<reference evidence="3" key="1">
    <citation type="submission" date="2009-12" db="EMBL/GenBank/DDBJ databases">
        <title>The Genome Sequence of Anolis carolinensis (Green Anole Lizard).</title>
        <authorList>
            <consortium name="The Genome Sequencing Platform"/>
            <person name="Di Palma F."/>
            <person name="Alfoldi J."/>
            <person name="Heiman D."/>
            <person name="Young S."/>
            <person name="Grabherr M."/>
            <person name="Johnson J."/>
            <person name="Lander E.S."/>
            <person name="Lindblad-Toh K."/>
        </authorList>
    </citation>
    <scope>NUCLEOTIDE SEQUENCE [LARGE SCALE GENOMIC DNA]</scope>
    <source>
        <strain evidence="3">JBL SC #1</strain>
    </source>
</reference>
<dbReference type="AlphaFoldDB" id="A0A803TJC4"/>
<dbReference type="InParanoid" id="A0A803TJC4"/>
<evidence type="ECO:0000259" key="2">
    <source>
        <dbReference type="PROSITE" id="PS50878"/>
    </source>
</evidence>
<dbReference type="PROSITE" id="PS50878">
    <property type="entry name" value="RT_POL"/>
    <property type="match status" value="1"/>
</dbReference>